<feature type="transmembrane region" description="Helical" evidence="4">
    <location>
        <begin position="2353"/>
        <end position="2372"/>
    </location>
</feature>
<evidence type="ECO:0000313" key="5">
    <source>
        <dbReference type="EMBL" id="CAD8186927.1"/>
    </source>
</evidence>
<evidence type="ECO:0000256" key="4">
    <source>
        <dbReference type="SAM" id="Phobius"/>
    </source>
</evidence>
<dbReference type="Proteomes" id="UP000683925">
    <property type="component" value="Unassembled WGS sequence"/>
</dbReference>
<dbReference type="Pfam" id="PF13948">
    <property type="entry name" value="DUF4215"/>
    <property type="match status" value="3"/>
</dbReference>
<name>A0A8S1WDT0_PAROT</name>
<dbReference type="PANTHER" id="PTHR38934">
    <property type="entry name" value="HYPHALLY REGULATED CELL WALL PROTEIN 1"/>
    <property type="match status" value="1"/>
</dbReference>
<organism evidence="5 6">
    <name type="scientific">Paramecium octaurelia</name>
    <dbReference type="NCBI Taxonomy" id="43137"/>
    <lineage>
        <taxon>Eukaryota</taxon>
        <taxon>Sar</taxon>
        <taxon>Alveolata</taxon>
        <taxon>Ciliophora</taxon>
        <taxon>Intramacronucleata</taxon>
        <taxon>Oligohymenophorea</taxon>
        <taxon>Peniculida</taxon>
        <taxon>Parameciidae</taxon>
        <taxon>Paramecium</taxon>
    </lineage>
</organism>
<accession>A0A8S1WDT0</accession>
<keyword evidence="3" id="KW-1015">Disulfide bond</keyword>
<protein>
    <submittedName>
        <fullName evidence="5">Uncharacterized protein</fullName>
    </submittedName>
</protein>
<reference evidence="5" key="1">
    <citation type="submission" date="2021-01" db="EMBL/GenBank/DDBJ databases">
        <authorList>
            <consortium name="Genoscope - CEA"/>
            <person name="William W."/>
        </authorList>
    </citation>
    <scope>NUCLEOTIDE SEQUENCE</scope>
</reference>
<keyword evidence="6" id="KW-1185">Reference proteome</keyword>
<keyword evidence="2" id="KW-0677">Repeat</keyword>
<keyword evidence="1" id="KW-0732">Signal</keyword>
<keyword evidence="4" id="KW-1133">Transmembrane helix</keyword>
<feature type="transmembrane region" description="Helical" evidence="4">
    <location>
        <begin position="2241"/>
        <end position="2267"/>
    </location>
</feature>
<dbReference type="InterPro" id="IPR002895">
    <property type="entry name" value="Paramecium_SA"/>
</dbReference>
<evidence type="ECO:0000313" key="6">
    <source>
        <dbReference type="Proteomes" id="UP000683925"/>
    </source>
</evidence>
<feature type="transmembrane region" description="Helical" evidence="4">
    <location>
        <begin position="2178"/>
        <end position="2199"/>
    </location>
</feature>
<keyword evidence="4" id="KW-0812">Transmembrane</keyword>
<evidence type="ECO:0000256" key="1">
    <source>
        <dbReference type="ARBA" id="ARBA00022729"/>
    </source>
</evidence>
<comment type="caution">
    <text evidence="5">The sequence shown here is derived from an EMBL/GenBank/DDBJ whole genome shotgun (WGS) entry which is preliminary data.</text>
</comment>
<feature type="transmembrane region" description="Helical" evidence="4">
    <location>
        <begin position="2416"/>
        <end position="2437"/>
    </location>
</feature>
<dbReference type="EMBL" id="CAJJDP010000088">
    <property type="protein sequence ID" value="CAD8186927.1"/>
    <property type="molecule type" value="Genomic_DNA"/>
</dbReference>
<dbReference type="OMA" id="CMERICR"/>
<feature type="transmembrane region" description="Helical" evidence="4">
    <location>
        <begin position="2078"/>
        <end position="2103"/>
    </location>
</feature>
<dbReference type="InterPro" id="IPR011936">
    <property type="entry name" value="Myxo_disulph_rpt"/>
</dbReference>
<feature type="transmembrane region" description="Helical" evidence="4">
    <location>
        <begin position="2123"/>
        <end position="2144"/>
    </location>
</feature>
<keyword evidence="4" id="KW-0472">Membrane</keyword>
<sequence length="2470" mass="282413">MHVRTEKECKNSGLCIWEIDKCIIKPGQSYNTEMSNSNKCKRYAQEDCRQQEFCGFYFGQCIDFDDCIIFDKDSCQESSYKCVSDGSKCVQIQECSDYKTENGCANINKYNKYCFWIGGIQKQCLDVITCEGLPIYLNNHQMCESGLKGCTISENGYGCINQMEFCSQYANNFQCFQSKKNNCYWDQKNEKCVEKVCENLLFTQDYECKGILSDCTTNGVHCVKRRQCSDAQSISGCVTDLEGKKCEYHQNQCKIKSCSTAPDSLRNYQQCQDYDNLLDCVTSENKGCKTRPETCYGYTEEMDCYSVTEQDCIWYQNKCEQRQCYHAPDYFTHEDCHFYGNCIGKLNGGCQMTPQLCEEILDKQFCEINYNKEKCIWLEGKCELLQCKKLKLPTYKNHQICQNTSQYCTFNVNTLGCTDYICENILEIEYCTIDSNGTVCTLNQGCIEKNCNTAPPYYDSNSKCEEWMPKCTVNVQQIQNSKILIGCIDKKNSCELSNQDQCYSTISELQCKWDEYNKRCINQQCTDASVLLYLTNEDCQQFKVLYGPCIIRYTGAGCQQWPTDCTQMMSINQCQLNLQDGTNCFWTGTKCKKQECSDAPKVNYTNNVECNTWLKTCIFDHSLGGCKDRPNSLACSSSPNDVMYNNHQECFAWNPKCTVISSFKVEGCESKKANCHEFIRQRNCKTNKNGQFCYWDDKLQKCMNEGEDNNGVADCDKRLYGDLTHQDCEDFLPKCTIKNIGRSCQSLLQCSYYKYQQQCVIDAYLQPCKWDNQNQTCKSVDCVDNNTAQTEAECLRFRYSFDCQLKINPNGTYGPGCEKRPRSCGEVTNPVVCKLTMTYSFDRCYFIKYNSTCSLLTSSQCELIESQSNEICQLYNSYCVLQPSGQGCHSIYVCNNISSQVCNNALMKYNDRCIYQDKCNNDVCSSRQLSSYSCSGQKTSSGIKCSFIQLCYSSGACEYKCVDQTNQIYLYISSSATLDDKRKQCQNYSSTYRYDTSCSCCVILTSCSFQVGSQYLCNSSITQNGQKCGYNQSNNTCEDRICSHLNSTHNLSQLICYNWGYNCVYDVTGCKTFSGDCSTIGIIQQCYTHSCYWQDNKCVNYLNCDLNTTAVTNRECLLSNSLYCKLNYTQGYGCAFRYCSYIKEAAICNSAKIADGQRCYWINNYCNYKRCSDHTIQSDCQNSYGFLSPITSKCYWCSLNTIKCSNNKYCSLTTITSLSSHEDCNNNNFFSTIYISMSSKCTLKQQLCQNYTYKLACVKTINNVGCYWNSNACINYCDAAVQSITTWTHSSCQSWNSSCMSLNEAGCQLLDCQKLIIEADCVIFSTKCFWDGSTCQTIGDCSRYFDNSLCLDKINSQGIPCFWDDTDTKCLEKTCSNKPSSSNDQTECNSWLTNCQWNKNNNQCVEDCAQADISNNTHTQCESYYSNKSCTVKVDIIQCVDLPFSCSLAKETQCYKDQFGNECYYQDSLKKCVNLLCSNLESSFNTHEKCNSRLKACTVNEDFNGCQQLNNCGSYSNPEQCKIDSNNVECEWIINSNTCTIKQCSTAQLKDYSAHSCHQYFGDSCTINDALNGCEIGQSQCSSYTYNQCNSEGQMNLSAVSCFWDEEKSICMERICRNGPSLAQSHADCIGFLSTCQKSSCRRKECFDYNYAIDSACASIFEDKRCATNGYQCILRGTCEDITASDGCTFDINLNPCVWINQKCYTKSCDTASISITEYLECNAYFPGCTAKQGGGCTKKQKQACYTDSENQECIWDDYLNQCFSNQCIDSCGDGIISSKEEECDDGNYLPYDGCYKCQIQCPLGCNSCNGWICEECQKKGWLLINGICTSICGDGYITGQEQCDDGNQIEFDGCFDCTYSCHQKCLNCFQGLCVLCEDGYLEDGSQCFNICGDGLLIKKLEQCDDGNIQNNDGCSNTCEVEDNWKCQQENNISVCKYNIQPAIILTKISKSNTDNQEFRLSFSEQVRLNVNQINEEQFLQMIVVTIENTDDSEYDVEIKPIVSISPILADVSYKIIVYFNSNLSNPLIKVTIRCENIVNIQDNTLFSNEANLLLKSPNKMSQDRQSIISKTALLSKIVMYIILIVSGIAFCCGNLEILWNLLDMLQQLSYMKFHNLQFPENLQIYFEIFTIGDFTPIVNFFQIDTYLEELFDFQIPTIPAKWKFESYKLNCYFLKNLQTFVVILIIGFAYYIFSYFFYKFLIIIKYYNWPAIFYNHYDKFFRISRSIFSLQKLARRQYQYFIYSGLIRIFTSNFYELTFASILQIANYNTDDNLNATISLLALIVLQINLFLIILFFSYLSKKDEVPKVLKVLVEGINNNFKQVSKQYFTILLIKKTLFIVNLVLLQDLQGAQCLITGCLSGTFALYIQIYKPFKNNYENKKILNTELLIMLNVQLFSVYDIIKFNQDKSLAEILGWINIGGFTLILIVTLAIDIYQQLQKYICYWQQKQLGTKKNKTRKGITNNIFKF</sequence>
<dbReference type="NCBIfam" id="TIGR02232">
    <property type="entry name" value="myxo_disulf_rpt"/>
    <property type="match status" value="3"/>
</dbReference>
<dbReference type="SMART" id="SM00639">
    <property type="entry name" value="PSA"/>
    <property type="match status" value="18"/>
</dbReference>
<gene>
    <name evidence="5" type="ORF">POCTA_138.1.T0890021</name>
</gene>
<proteinExistence type="predicted"/>
<feature type="transmembrane region" description="Helical" evidence="4">
    <location>
        <begin position="2329"/>
        <end position="2347"/>
    </location>
</feature>
<feature type="transmembrane region" description="Helical" evidence="4">
    <location>
        <begin position="2279"/>
        <end position="2301"/>
    </location>
</feature>
<dbReference type="PANTHER" id="PTHR38934:SF6">
    <property type="entry name" value="CHROMOSOME UNDETERMINED SCAFFOLD_176, WHOLE GENOME SHOTGUN SEQUENCE"/>
    <property type="match status" value="1"/>
</dbReference>
<evidence type="ECO:0000256" key="2">
    <source>
        <dbReference type="ARBA" id="ARBA00022737"/>
    </source>
</evidence>
<dbReference type="OrthoDB" id="298369at2759"/>
<evidence type="ECO:0000256" key="3">
    <source>
        <dbReference type="ARBA" id="ARBA00023157"/>
    </source>
</evidence>
<dbReference type="Pfam" id="PF01508">
    <property type="entry name" value="Paramecium_SA"/>
    <property type="match status" value="13"/>
</dbReference>